<gene>
    <name evidence="2" type="ORF">PsYK624_026040</name>
</gene>
<dbReference type="AlphaFoldDB" id="A0A9P3G2M2"/>
<dbReference type="EMBL" id="BPQB01000004">
    <property type="protein sequence ID" value="GJE86524.1"/>
    <property type="molecule type" value="Genomic_DNA"/>
</dbReference>
<evidence type="ECO:0000256" key="1">
    <source>
        <dbReference type="SAM" id="Coils"/>
    </source>
</evidence>
<dbReference type="Proteomes" id="UP000703269">
    <property type="component" value="Unassembled WGS sequence"/>
</dbReference>
<dbReference type="Gene3D" id="1.20.1280.50">
    <property type="match status" value="1"/>
</dbReference>
<protein>
    <recommendedName>
        <fullName evidence="4">F-box domain-containing protein</fullName>
    </recommendedName>
</protein>
<evidence type="ECO:0008006" key="4">
    <source>
        <dbReference type="Google" id="ProtNLM"/>
    </source>
</evidence>
<name>A0A9P3G2M2_9APHY</name>
<evidence type="ECO:0000313" key="2">
    <source>
        <dbReference type="EMBL" id="GJE86524.1"/>
    </source>
</evidence>
<dbReference type="Gene3D" id="3.80.10.10">
    <property type="entry name" value="Ribonuclease Inhibitor"/>
    <property type="match status" value="1"/>
</dbReference>
<evidence type="ECO:0000313" key="3">
    <source>
        <dbReference type="Proteomes" id="UP000703269"/>
    </source>
</evidence>
<keyword evidence="3" id="KW-1185">Reference proteome</keyword>
<sequence length="449" mass="50890">MSEPRLVTLAKQRDALKAHIAALQLQLADAQRALRRNEIETASFAPVYVLPDDVLKMILEEAYEHDFDGETQSCATPGRDPLPATHVCRRWRATALSLPTLWRCIHVHGSRPLLQLWATRSGLMPLKVTCQFGWKEKRLGRTRDMYRTRVQDLVELGQRWQHFHLEVDSTQSLFDITTSIDRDSLQSLSLRYLGGDDEDEFMDAHLPSFPNLKSLSIANIPPSSISLPQPSLAFLRLSWCGYMFSEALRSISQAAPSLAELTIESAGRSTDEPFDRVTFPRIRKMTFCSVFLYQEFFKLFDMPALRSLVVRDTNLVDMGYSSLYDVSEAARFLRNVTHLTMQRCKVPSRSPYHKELFRYSPSVATLSLCDTANADVILRDLAEGDAQLLPRLQALELTASHEPPDSVRNLLPMLSQFLETRRRAGGTLKTIKLGRGLEGDMRRGFSSAI</sequence>
<accession>A0A9P3G2M2</accession>
<keyword evidence="1" id="KW-0175">Coiled coil</keyword>
<dbReference type="SUPFAM" id="SSF52047">
    <property type="entry name" value="RNI-like"/>
    <property type="match status" value="1"/>
</dbReference>
<organism evidence="2 3">
    <name type="scientific">Phanerochaete sordida</name>
    <dbReference type="NCBI Taxonomy" id="48140"/>
    <lineage>
        <taxon>Eukaryota</taxon>
        <taxon>Fungi</taxon>
        <taxon>Dikarya</taxon>
        <taxon>Basidiomycota</taxon>
        <taxon>Agaricomycotina</taxon>
        <taxon>Agaricomycetes</taxon>
        <taxon>Polyporales</taxon>
        <taxon>Phanerochaetaceae</taxon>
        <taxon>Phanerochaete</taxon>
    </lineage>
</organism>
<proteinExistence type="predicted"/>
<dbReference type="OrthoDB" id="2884925at2759"/>
<comment type="caution">
    <text evidence="2">The sequence shown here is derived from an EMBL/GenBank/DDBJ whole genome shotgun (WGS) entry which is preliminary data.</text>
</comment>
<reference evidence="2 3" key="1">
    <citation type="submission" date="2021-08" db="EMBL/GenBank/DDBJ databases">
        <title>Draft Genome Sequence of Phanerochaete sordida strain YK-624.</title>
        <authorList>
            <person name="Mori T."/>
            <person name="Dohra H."/>
            <person name="Suzuki T."/>
            <person name="Kawagishi H."/>
            <person name="Hirai H."/>
        </authorList>
    </citation>
    <scope>NUCLEOTIDE SEQUENCE [LARGE SCALE GENOMIC DNA]</scope>
    <source>
        <strain evidence="2 3">YK-624</strain>
    </source>
</reference>
<dbReference type="InterPro" id="IPR032675">
    <property type="entry name" value="LRR_dom_sf"/>
</dbReference>
<feature type="coiled-coil region" evidence="1">
    <location>
        <begin position="6"/>
        <end position="40"/>
    </location>
</feature>